<dbReference type="SUPFAM" id="SSF75169">
    <property type="entry name" value="DsrEFH-like"/>
    <property type="match status" value="1"/>
</dbReference>
<protein>
    <recommendedName>
        <fullName evidence="4">Sulfur reduction protein DsrE</fullName>
    </recommendedName>
</protein>
<keyword evidence="3" id="KW-1185">Reference proteome</keyword>
<feature type="chain" id="PRO_5016429821" description="Sulfur reduction protein DsrE" evidence="1">
    <location>
        <begin position="24"/>
        <end position="158"/>
    </location>
</feature>
<dbReference type="AlphaFoldDB" id="A0A328C8M3"/>
<evidence type="ECO:0008006" key="4">
    <source>
        <dbReference type="Google" id="ProtNLM"/>
    </source>
</evidence>
<dbReference type="PROSITE" id="PS51257">
    <property type="entry name" value="PROKAR_LIPOPROTEIN"/>
    <property type="match status" value="1"/>
</dbReference>
<evidence type="ECO:0000313" key="3">
    <source>
        <dbReference type="Proteomes" id="UP000249169"/>
    </source>
</evidence>
<comment type="caution">
    <text evidence="2">The sequence shown here is derived from an EMBL/GenBank/DDBJ whole genome shotgun (WGS) entry which is preliminary data.</text>
</comment>
<evidence type="ECO:0000256" key="1">
    <source>
        <dbReference type="SAM" id="SignalP"/>
    </source>
</evidence>
<feature type="signal peptide" evidence="1">
    <location>
        <begin position="1"/>
        <end position="23"/>
    </location>
</feature>
<dbReference type="OrthoDB" id="5432020at2"/>
<dbReference type="RefSeq" id="WP_111729846.1">
    <property type="nucleotide sequence ID" value="NZ_QHKO01000004.1"/>
</dbReference>
<dbReference type="Gene3D" id="3.40.1260.10">
    <property type="entry name" value="DsrEFH-like"/>
    <property type="match status" value="1"/>
</dbReference>
<gene>
    <name evidence="2" type="ORF">DL240_10505</name>
</gene>
<dbReference type="PANTHER" id="PTHR37691:SF1">
    <property type="entry name" value="BLR3518 PROTEIN"/>
    <property type="match status" value="1"/>
</dbReference>
<dbReference type="InterPro" id="IPR027396">
    <property type="entry name" value="DsrEFH-like"/>
</dbReference>
<evidence type="ECO:0000313" key="2">
    <source>
        <dbReference type="EMBL" id="RAL22275.1"/>
    </source>
</evidence>
<dbReference type="EMBL" id="QHKO01000004">
    <property type="protein sequence ID" value="RAL22275.1"/>
    <property type="molecule type" value="Genomic_DNA"/>
</dbReference>
<keyword evidence="1" id="KW-0732">Signal</keyword>
<sequence length="158" mass="16713">MKRFTPWTLLALLIALVGTTACATGPEAAQAAELPAETAVESPAPARTLLAVRTERHLKVALMTAHDLLDGEALPTERADVIVCGPAVESLVAETMPADLAHQIAGLSERGSRVVACGLSLTQLQVDPATLHPAVTRVDNAFIEIFKLQQQGFLSLEL</sequence>
<name>A0A328C8M3_9DELT</name>
<dbReference type="PANTHER" id="PTHR37691">
    <property type="entry name" value="BLR3518 PROTEIN"/>
    <property type="match status" value="1"/>
</dbReference>
<accession>A0A328C8M3</accession>
<proteinExistence type="predicted"/>
<reference evidence="2 3" key="1">
    <citation type="submission" date="2018-05" db="EMBL/GenBank/DDBJ databases">
        <title>Lujinxingia marina gen. nov. sp. nov., a new facultative anaerobic member of the class Deltaproteobacteria, and proposal of Lujinxingaceae fam. nov.</title>
        <authorList>
            <person name="Li C.-M."/>
        </authorList>
    </citation>
    <scope>NUCLEOTIDE SEQUENCE [LARGE SCALE GENOMIC DNA]</scope>
    <source>
        <strain evidence="2 3">B210</strain>
    </source>
</reference>
<dbReference type="Proteomes" id="UP000249169">
    <property type="component" value="Unassembled WGS sequence"/>
</dbReference>
<organism evidence="2 3">
    <name type="scientific">Lujinxingia litoralis</name>
    <dbReference type="NCBI Taxonomy" id="2211119"/>
    <lineage>
        <taxon>Bacteria</taxon>
        <taxon>Deltaproteobacteria</taxon>
        <taxon>Bradymonadales</taxon>
        <taxon>Lujinxingiaceae</taxon>
        <taxon>Lujinxingia</taxon>
    </lineage>
</organism>